<dbReference type="Gene3D" id="3.30.40.10">
    <property type="entry name" value="Zinc/RING finger domain, C3HC4 (zinc finger)"/>
    <property type="match status" value="1"/>
</dbReference>
<dbReference type="Pfam" id="PF13639">
    <property type="entry name" value="zf-RING_2"/>
    <property type="match status" value="1"/>
</dbReference>
<dbReference type="Proteomes" id="UP001190700">
    <property type="component" value="Unassembled WGS sequence"/>
</dbReference>
<dbReference type="InterPro" id="IPR043312">
    <property type="entry name" value="AtBBR-like"/>
</dbReference>
<accession>A0AAE0BYR7</accession>
<keyword evidence="1" id="KW-0863">Zinc-finger</keyword>
<keyword evidence="5" id="KW-1185">Reference proteome</keyword>
<dbReference type="InterPro" id="IPR013083">
    <property type="entry name" value="Znf_RING/FYVE/PHD"/>
</dbReference>
<feature type="compositionally biased region" description="Polar residues" evidence="2">
    <location>
        <begin position="1"/>
        <end position="10"/>
    </location>
</feature>
<sequence>MASVRVSSPSPVEGNSPHKSRYSPHGNELNVPEEDPDLFLARQLQEQERAYFLLGNDFGEYESNSFPEETSAPPEGEESYDDDEAFARALQADEDRQMMARLMAAQMEMTGGAEDEVDDEAAQEENLTYEQLTALGDAVGTQSRGVDTAVMSALPEVSFHLTPRRAACGDDCQMDKCVICQLEFEDGERLNQLPCEHCYHKDCIQQWLQLNKQCPICSKEVLYNTKA</sequence>
<evidence type="ECO:0000256" key="1">
    <source>
        <dbReference type="PROSITE-ProRule" id="PRU00175"/>
    </source>
</evidence>
<feature type="region of interest" description="Disordered" evidence="2">
    <location>
        <begin position="1"/>
        <end position="37"/>
    </location>
</feature>
<dbReference type="PANTHER" id="PTHR47530">
    <property type="entry name" value="E3 UBIQUITIN LIGASE BIG BROTHER-RELATED"/>
    <property type="match status" value="1"/>
</dbReference>
<reference evidence="4 5" key="1">
    <citation type="journal article" date="2015" name="Genome Biol. Evol.">
        <title>Comparative Genomics of a Bacterivorous Green Alga Reveals Evolutionary Causalities and Consequences of Phago-Mixotrophic Mode of Nutrition.</title>
        <authorList>
            <person name="Burns J.A."/>
            <person name="Paasch A."/>
            <person name="Narechania A."/>
            <person name="Kim E."/>
        </authorList>
    </citation>
    <scope>NUCLEOTIDE SEQUENCE [LARGE SCALE GENOMIC DNA]</scope>
    <source>
        <strain evidence="4 5">PLY_AMNH</strain>
    </source>
</reference>
<name>A0AAE0BYR7_9CHLO</name>
<evidence type="ECO:0000313" key="5">
    <source>
        <dbReference type="Proteomes" id="UP001190700"/>
    </source>
</evidence>
<feature type="region of interest" description="Disordered" evidence="2">
    <location>
        <begin position="60"/>
        <end position="82"/>
    </location>
</feature>
<dbReference type="EMBL" id="LGRX02030850">
    <property type="protein sequence ID" value="KAK3245246.1"/>
    <property type="molecule type" value="Genomic_DNA"/>
</dbReference>
<dbReference type="AlphaFoldDB" id="A0AAE0BYR7"/>
<dbReference type="PROSITE" id="PS50089">
    <property type="entry name" value="ZF_RING_2"/>
    <property type="match status" value="1"/>
</dbReference>
<dbReference type="SUPFAM" id="SSF57850">
    <property type="entry name" value="RING/U-box"/>
    <property type="match status" value="1"/>
</dbReference>
<dbReference type="FunFam" id="3.30.40.10:FF:000226">
    <property type="entry name" value="E3 ubiquitin ligase BIG BROTHER"/>
    <property type="match status" value="1"/>
</dbReference>
<gene>
    <name evidence="4" type="ORF">CYMTET_45175</name>
</gene>
<dbReference type="GO" id="GO:0008270">
    <property type="term" value="F:zinc ion binding"/>
    <property type="evidence" value="ECO:0007669"/>
    <property type="project" value="UniProtKB-KW"/>
</dbReference>
<evidence type="ECO:0000313" key="4">
    <source>
        <dbReference type="EMBL" id="KAK3245246.1"/>
    </source>
</evidence>
<dbReference type="SMART" id="SM00184">
    <property type="entry name" value="RING"/>
    <property type="match status" value="1"/>
</dbReference>
<evidence type="ECO:0000256" key="2">
    <source>
        <dbReference type="SAM" id="MobiDB-lite"/>
    </source>
</evidence>
<organism evidence="4 5">
    <name type="scientific">Cymbomonas tetramitiformis</name>
    <dbReference type="NCBI Taxonomy" id="36881"/>
    <lineage>
        <taxon>Eukaryota</taxon>
        <taxon>Viridiplantae</taxon>
        <taxon>Chlorophyta</taxon>
        <taxon>Pyramimonadophyceae</taxon>
        <taxon>Pyramimonadales</taxon>
        <taxon>Pyramimonadaceae</taxon>
        <taxon>Cymbomonas</taxon>
    </lineage>
</organism>
<dbReference type="InterPro" id="IPR001841">
    <property type="entry name" value="Znf_RING"/>
</dbReference>
<keyword evidence="1" id="KW-0479">Metal-binding</keyword>
<feature type="domain" description="RING-type" evidence="3">
    <location>
        <begin position="177"/>
        <end position="218"/>
    </location>
</feature>
<proteinExistence type="predicted"/>
<comment type="caution">
    <text evidence="4">The sequence shown here is derived from an EMBL/GenBank/DDBJ whole genome shotgun (WGS) entry which is preliminary data.</text>
</comment>
<protein>
    <recommendedName>
        <fullName evidence="3">RING-type domain-containing protein</fullName>
    </recommendedName>
</protein>
<keyword evidence="1" id="KW-0862">Zinc</keyword>
<evidence type="ECO:0000259" key="3">
    <source>
        <dbReference type="PROSITE" id="PS50089"/>
    </source>
</evidence>
<dbReference type="PANTHER" id="PTHR47530:SF4">
    <property type="entry name" value="E3 UBIQUITIN LIGASE BIG BROTHER-RELATED"/>
    <property type="match status" value="1"/>
</dbReference>